<dbReference type="InterPro" id="IPR018490">
    <property type="entry name" value="cNMP-bd_dom_sf"/>
</dbReference>
<sequence length="196" mass="22662">MMNSMKTPQEIAEMISKRFYPLPDADLDSLASIIESSKAAKGELLLGNGQISKYLYYVESGLLRQFYYKNKRDITEHFSCEGNIVICIASTFQREPTRLLIEALEPTVYHRISFSEFSDLLKTSLAINRLYQKILEWALMLSQEKADSWRFESARKRYLRFQQEYPEAAKRASVNHIASFLLMTPESLSRVRAGVL</sequence>
<dbReference type="EMBL" id="NFJX01000001">
    <property type="protein sequence ID" value="OUP22680.1"/>
    <property type="molecule type" value="Genomic_DNA"/>
</dbReference>
<dbReference type="RefSeq" id="WP_087341950.1">
    <property type="nucleotide sequence ID" value="NZ_NFJX01000001.1"/>
</dbReference>
<feature type="domain" description="Cyclic nucleotide-binding" evidence="1">
    <location>
        <begin position="18"/>
        <end position="61"/>
    </location>
</feature>
<dbReference type="SUPFAM" id="SSF51206">
    <property type="entry name" value="cAMP-binding domain-like"/>
    <property type="match status" value="1"/>
</dbReference>
<evidence type="ECO:0000313" key="2">
    <source>
        <dbReference type="EMBL" id="OUP22680.1"/>
    </source>
</evidence>
<name>A0A1Y4IUQ4_PARDI</name>
<dbReference type="Proteomes" id="UP000195950">
    <property type="component" value="Unassembled WGS sequence"/>
</dbReference>
<comment type="caution">
    <text evidence="2">The sequence shown here is derived from an EMBL/GenBank/DDBJ whole genome shotgun (WGS) entry which is preliminary data.</text>
</comment>
<accession>A0A1Y4IUQ4</accession>
<proteinExistence type="predicted"/>
<dbReference type="InterPro" id="IPR000595">
    <property type="entry name" value="cNMP-bd_dom"/>
</dbReference>
<dbReference type="PROSITE" id="PS50042">
    <property type="entry name" value="CNMP_BINDING_3"/>
    <property type="match status" value="1"/>
</dbReference>
<protein>
    <submittedName>
        <fullName evidence="2">Cyclic nucleotide-binding protein</fullName>
    </submittedName>
</protein>
<reference evidence="3" key="1">
    <citation type="submission" date="2017-04" db="EMBL/GenBank/DDBJ databases">
        <title>Function of individual gut microbiota members based on whole genome sequencing of pure cultures obtained from chicken caecum.</title>
        <authorList>
            <person name="Medvecky M."/>
            <person name="Cejkova D."/>
            <person name="Polansky O."/>
            <person name="Karasova D."/>
            <person name="Kubasova T."/>
            <person name="Cizek A."/>
            <person name="Rychlik I."/>
        </authorList>
    </citation>
    <scope>NUCLEOTIDE SEQUENCE [LARGE SCALE GENOMIC DNA]</scope>
    <source>
        <strain evidence="3">An199</strain>
    </source>
</reference>
<evidence type="ECO:0000259" key="1">
    <source>
        <dbReference type="PROSITE" id="PS50042"/>
    </source>
</evidence>
<dbReference type="InterPro" id="IPR014710">
    <property type="entry name" value="RmlC-like_jellyroll"/>
</dbReference>
<dbReference type="CDD" id="cd00038">
    <property type="entry name" value="CAP_ED"/>
    <property type="match status" value="1"/>
</dbReference>
<organism evidence="2 3">
    <name type="scientific">Parabacteroides distasonis</name>
    <dbReference type="NCBI Taxonomy" id="823"/>
    <lineage>
        <taxon>Bacteria</taxon>
        <taxon>Pseudomonadati</taxon>
        <taxon>Bacteroidota</taxon>
        <taxon>Bacteroidia</taxon>
        <taxon>Bacteroidales</taxon>
        <taxon>Tannerellaceae</taxon>
        <taxon>Parabacteroides</taxon>
    </lineage>
</organism>
<dbReference type="Gene3D" id="2.60.120.10">
    <property type="entry name" value="Jelly Rolls"/>
    <property type="match status" value="1"/>
</dbReference>
<evidence type="ECO:0000313" key="3">
    <source>
        <dbReference type="Proteomes" id="UP000195950"/>
    </source>
</evidence>
<dbReference type="AlphaFoldDB" id="A0A1Y4IUQ4"/>
<gene>
    <name evidence="2" type="ORF">B5F32_00310</name>
</gene>